<keyword evidence="4" id="KW-0067">ATP-binding</keyword>
<name>A0AAN8DXQ7_CHAGU</name>
<dbReference type="SMART" id="SM00368">
    <property type="entry name" value="LRR_RI"/>
    <property type="match status" value="11"/>
</dbReference>
<dbReference type="InterPro" id="IPR051261">
    <property type="entry name" value="NLR"/>
</dbReference>
<accession>A0AAN8DXQ7</accession>
<evidence type="ECO:0000256" key="4">
    <source>
        <dbReference type="ARBA" id="ARBA00022840"/>
    </source>
</evidence>
<keyword evidence="3" id="KW-0547">Nucleotide-binding</keyword>
<evidence type="ECO:0000256" key="3">
    <source>
        <dbReference type="ARBA" id="ARBA00022741"/>
    </source>
</evidence>
<dbReference type="FunFam" id="3.80.10.10:FF:000336">
    <property type="entry name" value="Si:dkey-222h21.2"/>
    <property type="match status" value="1"/>
</dbReference>
<feature type="domain" description="NACHT" evidence="5">
    <location>
        <begin position="2"/>
        <end position="58"/>
    </location>
</feature>
<comment type="caution">
    <text evidence="6">The sequence shown here is derived from an EMBL/GenBank/DDBJ whole genome shotgun (WGS) entry which is preliminary data.</text>
</comment>
<dbReference type="InterPro" id="IPR032675">
    <property type="entry name" value="LRR_dom_sf"/>
</dbReference>
<keyword evidence="7" id="KW-1185">Reference proteome</keyword>
<proteinExistence type="predicted"/>
<evidence type="ECO:0000313" key="7">
    <source>
        <dbReference type="Proteomes" id="UP001331515"/>
    </source>
</evidence>
<dbReference type="EMBL" id="JAURVH010001516">
    <property type="protein sequence ID" value="KAK5931241.1"/>
    <property type="molecule type" value="Genomic_DNA"/>
</dbReference>
<keyword evidence="1" id="KW-0433">Leucine-rich repeat</keyword>
<evidence type="ECO:0000259" key="5">
    <source>
        <dbReference type="Pfam" id="PF05729"/>
    </source>
</evidence>
<organism evidence="6 7">
    <name type="scientific">Champsocephalus gunnari</name>
    <name type="common">Mackerel icefish</name>
    <dbReference type="NCBI Taxonomy" id="52237"/>
    <lineage>
        <taxon>Eukaryota</taxon>
        <taxon>Metazoa</taxon>
        <taxon>Chordata</taxon>
        <taxon>Craniata</taxon>
        <taxon>Vertebrata</taxon>
        <taxon>Euteleostomi</taxon>
        <taxon>Actinopterygii</taxon>
        <taxon>Neopterygii</taxon>
        <taxon>Teleostei</taxon>
        <taxon>Neoteleostei</taxon>
        <taxon>Acanthomorphata</taxon>
        <taxon>Eupercaria</taxon>
        <taxon>Perciformes</taxon>
        <taxon>Notothenioidei</taxon>
        <taxon>Channichthyidae</taxon>
        <taxon>Champsocephalus</taxon>
    </lineage>
</organism>
<dbReference type="Pfam" id="PF13516">
    <property type="entry name" value="LRR_6"/>
    <property type="match status" value="6"/>
</dbReference>
<dbReference type="CDD" id="cd00116">
    <property type="entry name" value="LRR_RI"/>
    <property type="match status" value="1"/>
</dbReference>
<sequence length="482" mass="53190">MRAVLTNGVAGVGKTFSVQKFTLDWAEGLENQDVRLVIPLSFKELNLIKEMKDHSVHQEITEFLKSGNRSRKGLTEIHCSALAYMLQMSEEVLDKLDLSQYNTSEEGRRRLLPAVRNCRKAKLTCCGLSEAHCEVVASALKSDPSHLRELNLSGNALQDSGVELSSGLKSPNCRLEALRLWSCRLSEISCSALASALKSNPSHLRHLDLSNNALKDSGVELLRDLLESPDCRLETLRLWSCSLSEISCSALASALKSNIHLRELDLSGNALQDSGVELLRDLLESPDCRLETLRLRGCSLSEISCSALASALKSNIHLRHLNLSDNALKDSGVELLRDLLESPDCRLETLSLRGCSLSEISCSALASALKSNIHLRYLNLSGNALQDSGVELLRDLLESPDCRLETLRLWSCSLSEISCSALASALKSNIHLRELDLSGNALQDSEKLLRDLLESPDCRLETLRIRGGHLIRATIQKTYDRK</sequence>
<dbReference type="Gene3D" id="3.80.10.10">
    <property type="entry name" value="Ribonuclease Inhibitor"/>
    <property type="match status" value="2"/>
</dbReference>
<dbReference type="InterPro" id="IPR007111">
    <property type="entry name" value="NACHT_NTPase"/>
</dbReference>
<dbReference type="AlphaFoldDB" id="A0AAN8DXQ7"/>
<evidence type="ECO:0000313" key="6">
    <source>
        <dbReference type="EMBL" id="KAK5931241.1"/>
    </source>
</evidence>
<reference evidence="6 7" key="1">
    <citation type="journal article" date="2023" name="Mol. Biol. Evol.">
        <title>Genomics of Secondarily Temperate Adaptation in the Only Non-Antarctic Icefish.</title>
        <authorList>
            <person name="Rivera-Colon A.G."/>
            <person name="Rayamajhi N."/>
            <person name="Minhas B.F."/>
            <person name="Madrigal G."/>
            <person name="Bilyk K.T."/>
            <person name="Yoon V."/>
            <person name="Hune M."/>
            <person name="Gregory S."/>
            <person name="Cheng C.H.C."/>
            <person name="Catchen J.M."/>
        </authorList>
    </citation>
    <scope>NUCLEOTIDE SEQUENCE [LARGE SCALE GENOMIC DNA]</scope>
    <source>
        <tissue evidence="6">White muscle</tissue>
    </source>
</reference>
<dbReference type="Pfam" id="PF00560">
    <property type="entry name" value="LRR_1"/>
    <property type="match status" value="1"/>
</dbReference>
<dbReference type="SUPFAM" id="SSF52047">
    <property type="entry name" value="RNI-like"/>
    <property type="match status" value="1"/>
</dbReference>
<gene>
    <name evidence="6" type="ORF">CgunFtcFv8_027404</name>
</gene>
<evidence type="ECO:0000256" key="1">
    <source>
        <dbReference type="ARBA" id="ARBA00022614"/>
    </source>
</evidence>
<dbReference type="PANTHER" id="PTHR24106">
    <property type="entry name" value="NACHT, LRR AND CARD DOMAINS-CONTAINING"/>
    <property type="match status" value="1"/>
</dbReference>
<dbReference type="PROSITE" id="PS51450">
    <property type="entry name" value="LRR"/>
    <property type="match status" value="3"/>
</dbReference>
<evidence type="ECO:0000256" key="2">
    <source>
        <dbReference type="ARBA" id="ARBA00022737"/>
    </source>
</evidence>
<keyword evidence="2" id="KW-0677">Repeat</keyword>
<dbReference type="Pfam" id="PF05729">
    <property type="entry name" value="NACHT"/>
    <property type="match status" value="1"/>
</dbReference>
<dbReference type="Proteomes" id="UP001331515">
    <property type="component" value="Unassembled WGS sequence"/>
</dbReference>
<dbReference type="GO" id="GO:0005524">
    <property type="term" value="F:ATP binding"/>
    <property type="evidence" value="ECO:0007669"/>
    <property type="project" value="UniProtKB-KW"/>
</dbReference>
<dbReference type="InterPro" id="IPR001611">
    <property type="entry name" value="Leu-rich_rpt"/>
</dbReference>
<protein>
    <recommendedName>
        <fullName evidence="5">NACHT domain-containing protein</fullName>
    </recommendedName>
</protein>